<dbReference type="EMBL" id="AP017457">
    <property type="protein sequence ID" value="BAU99386.1"/>
    <property type="molecule type" value="Genomic_DNA"/>
</dbReference>
<keyword evidence="3 5" id="KW-1133">Transmembrane helix</keyword>
<feature type="transmembrane region" description="Helical" evidence="5">
    <location>
        <begin position="17"/>
        <end position="36"/>
    </location>
</feature>
<proteinExistence type="predicted"/>
<dbReference type="PANTHER" id="PTHR23534:SF1">
    <property type="entry name" value="MAJOR FACILITATOR SUPERFAMILY PROTEIN"/>
    <property type="match status" value="1"/>
</dbReference>
<evidence type="ECO:0000256" key="4">
    <source>
        <dbReference type="ARBA" id="ARBA00023136"/>
    </source>
</evidence>
<comment type="subcellular location">
    <subcellularLocation>
        <location evidence="1">Cell membrane</location>
        <topology evidence="1">Multi-pass membrane protein</topology>
    </subcellularLocation>
</comment>
<dbReference type="Pfam" id="PF07690">
    <property type="entry name" value="MFS_1"/>
    <property type="match status" value="1"/>
</dbReference>
<dbReference type="InterPro" id="IPR036259">
    <property type="entry name" value="MFS_trans_sf"/>
</dbReference>
<reference evidence="7 8" key="1">
    <citation type="journal article" date="2016" name="Genome Announc.">
        <title>Complete Genome Sequence of Aurantimicrobium minutum Type Strain KNCT, a Planktonic Ultramicrobacterium Isolated from River Water.</title>
        <authorList>
            <person name="Nakai R."/>
            <person name="Fujisawa T."/>
            <person name="Nakamura Y."/>
            <person name="Nishide H."/>
            <person name="Uchiyama I."/>
            <person name="Baba T."/>
            <person name="Toyoda A."/>
            <person name="Fujiyama A."/>
            <person name="Naganuma T."/>
            <person name="Niki H."/>
        </authorList>
    </citation>
    <scope>NUCLEOTIDE SEQUENCE [LARGE SCALE GENOMIC DNA]</scope>
    <source>
        <strain evidence="7 8">KNC</strain>
    </source>
</reference>
<feature type="transmembrane region" description="Helical" evidence="5">
    <location>
        <begin position="299"/>
        <end position="318"/>
    </location>
</feature>
<dbReference type="AlphaFoldDB" id="A0A173LWL4"/>
<evidence type="ECO:0000256" key="1">
    <source>
        <dbReference type="ARBA" id="ARBA00004651"/>
    </source>
</evidence>
<gene>
    <name evidence="7" type="ORF">AUMI_18440</name>
</gene>
<dbReference type="GO" id="GO:0005886">
    <property type="term" value="C:plasma membrane"/>
    <property type="evidence" value="ECO:0007669"/>
    <property type="project" value="UniProtKB-SubCell"/>
</dbReference>
<feature type="transmembrane region" description="Helical" evidence="5">
    <location>
        <begin position="392"/>
        <end position="410"/>
    </location>
</feature>
<dbReference type="GO" id="GO:0022857">
    <property type="term" value="F:transmembrane transporter activity"/>
    <property type="evidence" value="ECO:0007669"/>
    <property type="project" value="InterPro"/>
</dbReference>
<dbReference type="PANTHER" id="PTHR23534">
    <property type="entry name" value="MFS PERMEASE"/>
    <property type="match status" value="1"/>
</dbReference>
<feature type="transmembrane region" description="Helical" evidence="5">
    <location>
        <begin position="79"/>
        <end position="98"/>
    </location>
</feature>
<evidence type="ECO:0000256" key="3">
    <source>
        <dbReference type="ARBA" id="ARBA00022989"/>
    </source>
</evidence>
<dbReference type="Pfam" id="PF13347">
    <property type="entry name" value="MFS_2"/>
    <property type="match status" value="1"/>
</dbReference>
<protein>
    <submittedName>
        <fullName evidence="7">Major facilitator superfamily transporter</fullName>
    </submittedName>
</protein>
<evidence type="ECO:0000259" key="6">
    <source>
        <dbReference type="PROSITE" id="PS50850"/>
    </source>
</evidence>
<name>A0A173LWL4_9MICO</name>
<dbReference type="SUPFAM" id="SSF103473">
    <property type="entry name" value="MFS general substrate transporter"/>
    <property type="match status" value="1"/>
</dbReference>
<feature type="domain" description="Major facilitator superfamily (MFS) profile" evidence="6">
    <location>
        <begin position="14"/>
        <end position="414"/>
    </location>
</feature>
<feature type="transmembrane region" description="Helical" evidence="5">
    <location>
        <begin position="324"/>
        <end position="346"/>
    </location>
</feature>
<keyword evidence="4 5" id="KW-0472">Membrane</keyword>
<dbReference type="KEGG" id="amin:AUMI_18440"/>
<feature type="transmembrane region" description="Helical" evidence="5">
    <location>
        <begin position="171"/>
        <end position="196"/>
    </location>
</feature>
<dbReference type="PROSITE" id="PS50850">
    <property type="entry name" value="MFS"/>
    <property type="match status" value="1"/>
</dbReference>
<evidence type="ECO:0000256" key="5">
    <source>
        <dbReference type="SAM" id="Phobius"/>
    </source>
</evidence>
<accession>A0A173LWL4</accession>
<feature type="transmembrane region" description="Helical" evidence="5">
    <location>
        <begin position="143"/>
        <end position="159"/>
    </location>
</feature>
<dbReference type="InterPro" id="IPR020846">
    <property type="entry name" value="MFS_dom"/>
</dbReference>
<dbReference type="Gene3D" id="1.20.1250.20">
    <property type="entry name" value="MFS general substrate transporter like domains"/>
    <property type="match status" value="1"/>
</dbReference>
<keyword evidence="2 5" id="KW-0812">Transmembrane</keyword>
<feature type="transmembrane region" description="Helical" evidence="5">
    <location>
        <begin position="366"/>
        <end position="386"/>
    </location>
</feature>
<feature type="transmembrane region" description="Helical" evidence="5">
    <location>
        <begin position="266"/>
        <end position="292"/>
    </location>
</feature>
<dbReference type="Proteomes" id="UP000243847">
    <property type="component" value="Chromosome sequence1"/>
</dbReference>
<evidence type="ECO:0000313" key="8">
    <source>
        <dbReference type="Proteomes" id="UP000243847"/>
    </source>
</evidence>
<evidence type="ECO:0000256" key="2">
    <source>
        <dbReference type="ARBA" id="ARBA00022692"/>
    </source>
</evidence>
<sequence>MVSITDYRAIQRRSLRVLAAGQILGGLGMGAAFSLGSLLTAEVGGSPAYAGLSATMSTLGTALFAIPLARLAGRVGRRYALATGGAIGLVGAVMVIVAAGMSNLPLLLVSMLTLGAGGAVNLQTRFAAADLARAETRARDLSLVVWATTIGIVAGPNLVGPGDALGDSLGLPLFTGAFAIAAFAQLCSAVLFLTALRPDPLLLAKQRAIDEGVPAPAARRGFGVAVKILAETPAGAVAVFTLAMSHATMVAVMAMTPVHLALHDVVLPMIGLVISLHTAGMYAFSPVFGWLADRIGRTTTILIGQAILFSSLVVNFSAPDSVGAVTIALVLLGLGWSASTVSASALLTESVAAENRTTVQGFSDSVMSFAGAGGGALAGLVLAAVGYGLLNVWVMCLVGLVAISVLLLGWRNKSVHTA</sequence>
<feature type="transmembrane region" description="Helical" evidence="5">
    <location>
        <begin position="237"/>
        <end position="260"/>
    </location>
</feature>
<feature type="transmembrane region" description="Helical" evidence="5">
    <location>
        <begin position="104"/>
        <end position="122"/>
    </location>
</feature>
<feature type="transmembrane region" description="Helical" evidence="5">
    <location>
        <begin position="48"/>
        <end position="67"/>
    </location>
</feature>
<organism evidence="7 8">
    <name type="scientific">Aurantimicrobium minutum</name>
    <dbReference type="NCBI Taxonomy" id="708131"/>
    <lineage>
        <taxon>Bacteria</taxon>
        <taxon>Bacillati</taxon>
        <taxon>Actinomycetota</taxon>
        <taxon>Actinomycetes</taxon>
        <taxon>Micrococcales</taxon>
        <taxon>Microbacteriaceae</taxon>
        <taxon>Aurantimicrobium</taxon>
    </lineage>
</organism>
<evidence type="ECO:0000313" key="7">
    <source>
        <dbReference type="EMBL" id="BAU99386.1"/>
    </source>
</evidence>
<dbReference type="InterPro" id="IPR011701">
    <property type="entry name" value="MFS"/>
</dbReference>